<comment type="caution">
    <text evidence="2">The sequence shown here is derived from an EMBL/GenBank/DDBJ whole genome shotgun (WGS) entry which is preliminary data.</text>
</comment>
<organism evidence="2 3">
    <name type="scientific">Thraustotheca clavata</name>
    <dbReference type="NCBI Taxonomy" id="74557"/>
    <lineage>
        <taxon>Eukaryota</taxon>
        <taxon>Sar</taxon>
        <taxon>Stramenopiles</taxon>
        <taxon>Oomycota</taxon>
        <taxon>Saprolegniomycetes</taxon>
        <taxon>Saprolegniales</taxon>
        <taxon>Achlyaceae</taxon>
        <taxon>Thraustotheca</taxon>
    </lineage>
</organism>
<accession>A0A1V9Z2G1</accession>
<protein>
    <submittedName>
        <fullName evidence="2">Uncharacterized protein</fullName>
    </submittedName>
</protein>
<keyword evidence="3" id="KW-1185">Reference proteome</keyword>
<evidence type="ECO:0000313" key="3">
    <source>
        <dbReference type="Proteomes" id="UP000243217"/>
    </source>
</evidence>
<proteinExistence type="predicted"/>
<feature type="region of interest" description="Disordered" evidence="1">
    <location>
        <begin position="1"/>
        <end position="29"/>
    </location>
</feature>
<evidence type="ECO:0000256" key="1">
    <source>
        <dbReference type="SAM" id="MobiDB-lite"/>
    </source>
</evidence>
<dbReference type="OrthoDB" id="60691at2759"/>
<dbReference type="EMBL" id="JNBS01002349">
    <property type="protein sequence ID" value="OQR92179.1"/>
    <property type="molecule type" value="Genomic_DNA"/>
</dbReference>
<dbReference type="Proteomes" id="UP000243217">
    <property type="component" value="Unassembled WGS sequence"/>
</dbReference>
<dbReference type="AlphaFoldDB" id="A0A1V9Z2G1"/>
<evidence type="ECO:0000313" key="2">
    <source>
        <dbReference type="EMBL" id="OQR92179.1"/>
    </source>
</evidence>
<name>A0A1V9Z2G1_9STRA</name>
<sequence length="80" mass="8815">MFPRPGAFNSMNRAMQRALSKGSSRSSAKAVRRIQNQKIVLESFVRPAIVASVPMFVEAAGYMVDIQSMFTSVEEDDDGT</sequence>
<gene>
    <name evidence="2" type="ORF">THRCLA_22404</name>
</gene>
<reference evidence="2 3" key="1">
    <citation type="journal article" date="2014" name="Genome Biol. Evol.">
        <title>The secreted proteins of Achlya hypogyna and Thraustotheca clavata identify the ancestral oomycete secretome and reveal gene acquisitions by horizontal gene transfer.</title>
        <authorList>
            <person name="Misner I."/>
            <person name="Blouin N."/>
            <person name="Leonard G."/>
            <person name="Richards T.A."/>
            <person name="Lane C.E."/>
        </authorList>
    </citation>
    <scope>NUCLEOTIDE SEQUENCE [LARGE SCALE GENOMIC DNA]</scope>
    <source>
        <strain evidence="2 3">ATCC 34112</strain>
    </source>
</reference>